<evidence type="ECO:0000256" key="2">
    <source>
        <dbReference type="ARBA" id="ARBA00023239"/>
    </source>
</evidence>
<dbReference type="Gene3D" id="3.20.20.70">
    <property type="entry name" value="Aldolase class I"/>
    <property type="match status" value="1"/>
</dbReference>
<comment type="caution">
    <text evidence="4">The sequence shown here is derived from an EMBL/GenBank/DDBJ whole genome shotgun (WGS) entry which is preliminary data.</text>
</comment>
<gene>
    <name evidence="4" type="ORF">AGR13a_Cc240018</name>
</gene>
<dbReference type="RefSeq" id="WP_080834983.1">
    <property type="nucleotide sequence ID" value="NZ_LT009756.1"/>
</dbReference>
<keyword evidence="2 3" id="KW-0456">Lyase</keyword>
<accession>A0ABM9VE08</accession>
<name>A0ABM9VE08_9HYPH</name>
<protein>
    <submittedName>
        <fullName evidence="4">Dihydrodipicolinate synthase</fullName>
    </submittedName>
</protein>
<evidence type="ECO:0000313" key="4">
    <source>
        <dbReference type="EMBL" id="CUX24050.1"/>
    </source>
</evidence>
<dbReference type="PANTHER" id="PTHR12128:SF66">
    <property type="entry name" value="4-HYDROXY-2-OXOGLUTARATE ALDOLASE, MITOCHONDRIAL"/>
    <property type="match status" value="1"/>
</dbReference>
<keyword evidence="5" id="KW-1185">Reference proteome</keyword>
<evidence type="ECO:0000256" key="1">
    <source>
        <dbReference type="ARBA" id="ARBA00007592"/>
    </source>
</evidence>
<organism evidence="4 5">
    <name type="scientific">Agrobacterium genomosp. 13 str. CFBP 6927</name>
    <dbReference type="NCBI Taxonomy" id="1183428"/>
    <lineage>
        <taxon>Bacteria</taxon>
        <taxon>Pseudomonadati</taxon>
        <taxon>Pseudomonadota</taxon>
        <taxon>Alphaproteobacteria</taxon>
        <taxon>Hyphomicrobiales</taxon>
        <taxon>Rhizobiaceae</taxon>
        <taxon>Rhizobium/Agrobacterium group</taxon>
        <taxon>Agrobacterium</taxon>
        <taxon>Agrobacterium tumefaciens complex</taxon>
    </lineage>
</organism>
<dbReference type="SUPFAM" id="SSF51569">
    <property type="entry name" value="Aldolase"/>
    <property type="match status" value="1"/>
</dbReference>
<evidence type="ECO:0000256" key="3">
    <source>
        <dbReference type="PIRNR" id="PIRNR001365"/>
    </source>
</evidence>
<dbReference type="PIRSF" id="PIRSF001365">
    <property type="entry name" value="DHDPS"/>
    <property type="match status" value="1"/>
</dbReference>
<dbReference type="SMART" id="SM01130">
    <property type="entry name" value="DHDPS"/>
    <property type="match status" value="1"/>
</dbReference>
<evidence type="ECO:0000313" key="5">
    <source>
        <dbReference type="Proteomes" id="UP000191812"/>
    </source>
</evidence>
<dbReference type="Pfam" id="PF00701">
    <property type="entry name" value="DHDPS"/>
    <property type="match status" value="1"/>
</dbReference>
<reference evidence="4 5" key="1">
    <citation type="submission" date="2016-01" db="EMBL/GenBank/DDBJ databases">
        <authorList>
            <person name="Regsiter A."/>
            <person name="william w."/>
        </authorList>
    </citation>
    <scope>NUCLEOTIDE SEQUENCE [LARGE SCALE GENOMIC DNA]</scope>
    <source>
        <strain evidence="4 5">CFBP 6927</strain>
    </source>
</reference>
<dbReference type="EMBL" id="FBWH01000017">
    <property type="protein sequence ID" value="CUX24050.1"/>
    <property type="molecule type" value="Genomic_DNA"/>
</dbReference>
<dbReference type="PANTHER" id="PTHR12128">
    <property type="entry name" value="DIHYDRODIPICOLINATE SYNTHASE"/>
    <property type="match status" value="1"/>
</dbReference>
<comment type="similarity">
    <text evidence="1 3">Belongs to the DapA family.</text>
</comment>
<dbReference type="InterPro" id="IPR002220">
    <property type="entry name" value="DapA-like"/>
</dbReference>
<dbReference type="InterPro" id="IPR013785">
    <property type="entry name" value="Aldolase_TIM"/>
</dbReference>
<sequence length="331" mass="35948">MTAKRLLPGGVMTPLVTPFLKGQVDYAAFDHIVEWQIEEGVEGLVVNSLIGEGPTLSAVERRSLISRAVHISRGRIPIIAATGTCSTDTTCQRTSEAEQLGADAALIVQPYYNRPGQKGIIQHFERVAMATTIPIVIHNDPYHAGVEIKSETLRLLLRIPAVIGVVDDAWDSSSATIGKDRSVENIAQFIEDESASFESIARCDGSISAVANICPSAVVFMHRAIRRGDLEQARQVHRQLQLLLKAFAHESQAAVLKSALSCLRGINDGVRLPLTGVDGETAENILLALKSMRRITTSANQSNLIYEAKVARADGWVADNSNDQRSAFSRQ</sequence>
<proteinExistence type="inferred from homology"/>
<dbReference type="Proteomes" id="UP000191812">
    <property type="component" value="Unassembled WGS sequence"/>
</dbReference>
<dbReference type="PRINTS" id="PR00146">
    <property type="entry name" value="DHPICSNTHASE"/>
</dbReference>